<evidence type="ECO:0000313" key="2">
    <source>
        <dbReference type="EMBL" id="RZC48282.1"/>
    </source>
</evidence>
<feature type="signal peptide" evidence="1">
    <location>
        <begin position="1"/>
        <end position="31"/>
    </location>
</feature>
<name>A0A4Y7IKM1_PAPSO</name>
<protein>
    <submittedName>
        <fullName evidence="2">Uncharacterized protein</fullName>
    </submittedName>
</protein>
<gene>
    <name evidence="2" type="ORF">C5167_041234</name>
</gene>
<organism evidence="2 3">
    <name type="scientific">Papaver somniferum</name>
    <name type="common">Opium poppy</name>
    <dbReference type="NCBI Taxonomy" id="3469"/>
    <lineage>
        <taxon>Eukaryota</taxon>
        <taxon>Viridiplantae</taxon>
        <taxon>Streptophyta</taxon>
        <taxon>Embryophyta</taxon>
        <taxon>Tracheophyta</taxon>
        <taxon>Spermatophyta</taxon>
        <taxon>Magnoliopsida</taxon>
        <taxon>Ranunculales</taxon>
        <taxon>Papaveraceae</taxon>
        <taxon>Papaveroideae</taxon>
        <taxon>Papaver</taxon>
    </lineage>
</organism>
<evidence type="ECO:0000313" key="3">
    <source>
        <dbReference type="Proteomes" id="UP000316621"/>
    </source>
</evidence>
<sequence>MEKTNFLCFAPLFIGLILISIVMMNSQGVNGETRCAEWPLDYFETQTADVCETSCKALSAGFQMLESQVNLNGLFTAASCACCWEE</sequence>
<dbReference type="Proteomes" id="UP000316621">
    <property type="component" value="Chromosome 1"/>
</dbReference>
<accession>A0A4Y7IKM1</accession>
<dbReference type="EMBL" id="CM010715">
    <property type="protein sequence ID" value="RZC48282.1"/>
    <property type="molecule type" value="Genomic_DNA"/>
</dbReference>
<keyword evidence="1" id="KW-0732">Signal</keyword>
<feature type="chain" id="PRO_5021508479" evidence="1">
    <location>
        <begin position="32"/>
        <end position="86"/>
    </location>
</feature>
<proteinExistence type="predicted"/>
<evidence type="ECO:0000256" key="1">
    <source>
        <dbReference type="SAM" id="SignalP"/>
    </source>
</evidence>
<dbReference type="Gramene" id="RZC48282">
    <property type="protein sequence ID" value="RZC48282"/>
    <property type="gene ID" value="C5167_041234"/>
</dbReference>
<dbReference type="AlphaFoldDB" id="A0A4Y7IKM1"/>
<reference evidence="2 3" key="1">
    <citation type="journal article" date="2018" name="Science">
        <title>The opium poppy genome and morphinan production.</title>
        <authorList>
            <person name="Guo L."/>
            <person name="Winzer T."/>
            <person name="Yang X."/>
            <person name="Li Y."/>
            <person name="Ning Z."/>
            <person name="He Z."/>
            <person name="Teodor R."/>
            <person name="Lu Y."/>
            <person name="Bowser T.A."/>
            <person name="Graham I.A."/>
            <person name="Ye K."/>
        </authorList>
    </citation>
    <scope>NUCLEOTIDE SEQUENCE [LARGE SCALE GENOMIC DNA]</scope>
    <source>
        <strain evidence="3">cv. HN1</strain>
        <tissue evidence="2">Leaves</tissue>
    </source>
</reference>
<keyword evidence="3" id="KW-1185">Reference proteome</keyword>